<dbReference type="InterPro" id="IPR059133">
    <property type="entry name" value="TsoY-like"/>
</dbReference>
<feature type="transmembrane region" description="Helical" evidence="1">
    <location>
        <begin position="250"/>
        <end position="268"/>
    </location>
</feature>
<evidence type="ECO:0000313" key="3">
    <source>
        <dbReference type="Proteomes" id="UP000027471"/>
    </source>
</evidence>
<dbReference type="RefSeq" id="WP_038133344.1">
    <property type="nucleotide sequence ID" value="NZ_AUNB01000084.1"/>
</dbReference>
<feature type="transmembrane region" description="Helical" evidence="1">
    <location>
        <begin position="116"/>
        <end position="137"/>
    </location>
</feature>
<feature type="transmembrane region" description="Helical" evidence="1">
    <location>
        <begin position="288"/>
        <end position="307"/>
    </location>
</feature>
<dbReference type="STRING" id="1353528.DT23_08380"/>
<accession>A0A074J9M3</accession>
<evidence type="ECO:0000256" key="1">
    <source>
        <dbReference type="SAM" id="Phobius"/>
    </source>
</evidence>
<feature type="transmembrane region" description="Helical" evidence="1">
    <location>
        <begin position="187"/>
        <end position="208"/>
    </location>
</feature>
<feature type="transmembrane region" description="Helical" evidence="1">
    <location>
        <begin position="12"/>
        <end position="37"/>
    </location>
</feature>
<keyword evidence="1" id="KW-1133">Transmembrane helix</keyword>
<dbReference type="eggNOG" id="ENOG502Z87Y">
    <property type="taxonomic scope" value="Bacteria"/>
</dbReference>
<feature type="transmembrane region" description="Helical" evidence="1">
    <location>
        <begin position="143"/>
        <end position="166"/>
    </location>
</feature>
<sequence length="401" mass="43073">MTHSTRPADRYSPLYFLASLGAGGTAVTFFLWLYFWVPHPGQSVPVFEDISAALTSGPLLQKVMIVAAMVGILFFAYHNIRLLIWNLRQLSDFKKTDAYRALSASNAQTQLTAMPLTIAMTINVGFILGMVFVPGLWSVVEYLFPLAIIAFTATGGLALAQVGSFLGRVKTEGGFDWTANGSFAQMLPAFALSMVGVGLAAPGALSHVALTSGIAIMLATFFMMAALLVGLVALVLGVHSMMSHGTTPEAAPTIMVVIPILTVLGILGMRVNHGLHVNFEDHSTAAQVLMFLTKTYSVQILFALLGIEMLRRVGYAKRFLFGAENSAGAYALVCPAVAFGVMTQFWLNAGLVQSGLVTKFSLAFWLLSLIAFAAQGLAIWLVLHLNRRHFGRVAAQPVPAE</sequence>
<keyword evidence="1" id="KW-0472">Membrane</keyword>
<feature type="transmembrane region" description="Helical" evidence="1">
    <location>
        <begin position="327"/>
        <end position="347"/>
    </location>
</feature>
<name>A0A074J9M3_9RHOB</name>
<feature type="transmembrane region" description="Helical" evidence="1">
    <location>
        <begin position="63"/>
        <end position="84"/>
    </location>
</feature>
<feature type="transmembrane region" description="Helical" evidence="1">
    <location>
        <begin position="362"/>
        <end position="383"/>
    </location>
</feature>
<keyword evidence="1" id="KW-0812">Transmembrane</keyword>
<reference evidence="2 3" key="1">
    <citation type="journal article" date="2015" name="Antonie Van Leeuwenhoek">
        <title>Thioclava indica sp. nov., isolated from surface seawater of the Indian Ocean.</title>
        <authorList>
            <person name="Liu Y."/>
            <person name="Lai Q."/>
            <person name="Du J."/>
            <person name="Xu H."/>
            <person name="Jiang L."/>
            <person name="Shao Z."/>
        </authorList>
    </citation>
    <scope>NUCLEOTIDE SEQUENCE [LARGE SCALE GENOMIC DNA]</scope>
    <source>
        <strain evidence="2 3">DT23-4</strain>
    </source>
</reference>
<proteinExistence type="predicted"/>
<dbReference type="NCBIfam" id="NF047644">
    <property type="entry name" value="TsoY_fam"/>
    <property type="match status" value="1"/>
</dbReference>
<evidence type="ECO:0000313" key="2">
    <source>
        <dbReference type="EMBL" id="KEO52293.1"/>
    </source>
</evidence>
<feature type="transmembrane region" description="Helical" evidence="1">
    <location>
        <begin position="214"/>
        <end position="238"/>
    </location>
</feature>
<dbReference type="EMBL" id="AUNB01000084">
    <property type="protein sequence ID" value="KEO52293.1"/>
    <property type="molecule type" value="Genomic_DNA"/>
</dbReference>
<keyword evidence="3" id="KW-1185">Reference proteome</keyword>
<protein>
    <submittedName>
        <fullName evidence="2">Uncharacterized protein</fullName>
    </submittedName>
</protein>
<dbReference type="Proteomes" id="UP000027471">
    <property type="component" value="Unassembled WGS sequence"/>
</dbReference>
<organism evidence="2 3">
    <name type="scientific">Thioclava indica</name>
    <dbReference type="NCBI Taxonomy" id="1353528"/>
    <lineage>
        <taxon>Bacteria</taxon>
        <taxon>Pseudomonadati</taxon>
        <taxon>Pseudomonadota</taxon>
        <taxon>Alphaproteobacteria</taxon>
        <taxon>Rhodobacterales</taxon>
        <taxon>Paracoccaceae</taxon>
        <taxon>Thioclava</taxon>
    </lineage>
</organism>
<dbReference type="OrthoDB" id="9156251at2"/>
<comment type="caution">
    <text evidence="2">The sequence shown here is derived from an EMBL/GenBank/DDBJ whole genome shotgun (WGS) entry which is preliminary data.</text>
</comment>
<dbReference type="AlphaFoldDB" id="A0A074J9M3"/>
<gene>
    <name evidence="2" type="ORF">DT23_08380</name>
</gene>